<feature type="compositionally biased region" description="Polar residues" evidence="1">
    <location>
        <begin position="408"/>
        <end position="417"/>
    </location>
</feature>
<sequence length="580" mass="59780">MSQGRSPSGVASLRARFESNSSDKTPPGSRGRSPAGSVASDTSRPLSKVRTSFVAVEPSGHMASTLEVPKTGPATFDGSQDPKPEAVTNPISKPPKANGLPSTTDINGQQGSSEIPPAAEFKPEKGDADEEAIPTKSREEGLGSILKGSPFEGELGNEDTAQQARAEHSDPALQASKQSPALTSTDPLASKQGSDETKPTTKPSDTSRPTSRSTQKPTISSGSSTKATMNGKTKETADPKTASKKAPAAIRTQDAPHGQGKAAKAPSKDDGASKGSVKTPSTPHTPISSTSTAPKASSQPAKPLKASAAPSAKPSQGHSTQSKGPVKSSVDRVTSKVAETAKAATRPPTSKPASSHSAPNKPHAAATKPRPKSPTKPVKLPAAATAPTASSAAKHDEGVAPPQARSPGRQSSVSTATKGRAGSLSKPTRPVRASLPAHSKPAEKSKPKPRTSMASTGASSGSFLERMMRPTQSSAQKTHDKVEPKSPPRKVSAAKPKRKSEETDATKSDDRELEQTPAQQPDPENTDHHHETPESANAHPDPLTDPTTAKSDEVAKEIESTAPAASTTEAEEPQKVDAAH</sequence>
<dbReference type="AlphaFoldDB" id="A0AA43QT34"/>
<accession>A0AA43QT34</accession>
<feature type="compositionally biased region" description="Polar residues" evidence="1">
    <location>
        <begin position="215"/>
        <end position="231"/>
    </location>
</feature>
<comment type="caution">
    <text evidence="2">The sequence shown here is derived from an EMBL/GenBank/DDBJ whole genome shotgun (WGS) entry which is preliminary data.</text>
</comment>
<reference evidence="2" key="1">
    <citation type="journal article" date="2023" name="Genome Biol. Evol.">
        <title>First Whole Genome Sequence and Flow Cytometry Genome Size Data for the Lichen-Forming Fungus Ramalina farinacea (Ascomycota).</title>
        <authorList>
            <person name="Llewellyn T."/>
            <person name="Mian S."/>
            <person name="Hill R."/>
            <person name="Leitch I.J."/>
            <person name="Gaya E."/>
        </authorList>
    </citation>
    <scope>NUCLEOTIDE SEQUENCE</scope>
    <source>
        <strain evidence="2">LIQ254RAFAR</strain>
    </source>
</reference>
<feature type="compositionally biased region" description="Basic and acidic residues" evidence="1">
    <location>
        <begin position="550"/>
        <end position="559"/>
    </location>
</feature>
<feature type="compositionally biased region" description="Basic and acidic residues" evidence="1">
    <location>
        <begin position="477"/>
        <end position="486"/>
    </location>
</feature>
<feature type="region of interest" description="Disordered" evidence="1">
    <location>
        <begin position="1"/>
        <end position="580"/>
    </location>
</feature>
<feature type="compositionally biased region" description="Basic and acidic residues" evidence="1">
    <location>
        <begin position="499"/>
        <end position="514"/>
    </location>
</feature>
<evidence type="ECO:0000313" key="3">
    <source>
        <dbReference type="Proteomes" id="UP001161017"/>
    </source>
</evidence>
<keyword evidence="3" id="KW-1185">Reference proteome</keyword>
<protein>
    <submittedName>
        <fullName evidence="2">Uncharacterized protein</fullName>
    </submittedName>
</protein>
<proteinExistence type="predicted"/>
<feature type="compositionally biased region" description="Low complexity" evidence="1">
    <location>
        <begin position="279"/>
        <end position="316"/>
    </location>
</feature>
<organism evidence="2 3">
    <name type="scientific">Ramalina farinacea</name>
    <dbReference type="NCBI Taxonomy" id="258253"/>
    <lineage>
        <taxon>Eukaryota</taxon>
        <taxon>Fungi</taxon>
        <taxon>Dikarya</taxon>
        <taxon>Ascomycota</taxon>
        <taxon>Pezizomycotina</taxon>
        <taxon>Lecanoromycetes</taxon>
        <taxon>OSLEUM clade</taxon>
        <taxon>Lecanoromycetidae</taxon>
        <taxon>Lecanorales</taxon>
        <taxon>Lecanorineae</taxon>
        <taxon>Ramalinaceae</taxon>
        <taxon>Ramalina</taxon>
    </lineage>
</organism>
<feature type="compositionally biased region" description="Polar residues" evidence="1">
    <location>
        <begin position="175"/>
        <end position="187"/>
    </location>
</feature>
<evidence type="ECO:0000256" key="1">
    <source>
        <dbReference type="SAM" id="MobiDB-lite"/>
    </source>
</evidence>
<name>A0AA43QT34_9LECA</name>
<dbReference type="EMBL" id="JAPUFD010000013">
    <property type="protein sequence ID" value="MDI1491074.1"/>
    <property type="molecule type" value="Genomic_DNA"/>
</dbReference>
<feature type="compositionally biased region" description="Polar residues" evidence="1">
    <location>
        <begin position="347"/>
        <end position="358"/>
    </location>
</feature>
<feature type="compositionally biased region" description="Low complexity" evidence="1">
    <location>
        <begin position="451"/>
        <end position="462"/>
    </location>
</feature>
<feature type="compositionally biased region" description="Low complexity" evidence="1">
    <location>
        <begin position="200"/>
        <end position="214"/>
    </location>
</feature>
<feature type="compositionally biased region" description="Low complexity" evidence="1">
    <location>
        <begin position="381"/>
        <end position="392"/>
    </location>
</feature>
<evidence type="ECO:0000313" key="2">
    <source>
        <dbReference type="EMBL" id="MDI1491074.1"/>
    </source>
</evidence>
<feature type="compositionally biased region" description="Polar residues" evidence="1">
    <location>
        <begin position="100"/>
        <end position="113"/>
    </location>
</feature>
<gene>
    <name evidence="2" type="ORF">OHK93_002280</name>
</gene>
<dbReference type="Proteomes" id="UP001161017">
    <property type="component" value="Unassembled WGS sequence"/>
</dbReference>